<evidence type="ECO:0000256" key="1">
    <source>
        <dbReference type="SAM" id="Coils"/>
    </source>
</evidence>
<protein>
    <recommendedName>
        <fullName evidence="3">KfrA N-terminal DNA-binding domain-containing protein</fullName>
    </recommendedName>
</protein>
<dbReference type="EMBL" id="CP039372">
    <property type="protein sequence ID" value="QCI15643.1"/>
    <property type="molecule type" value="Genomic_DNA"/>
</dbReference>
<sequence length="370" mass="41036">MELSPVNPDVRARIISAIEELYDQLGRADKFPTVSDVRGRARADMNTCSAVFKEWKRQQTAKPALVAVAVPDQVKSAHLEAVGIVWTAAQEQANASLREAEAKWELERGDNETMRRELAEAYEGAVAEAEQARSSHAEVQRSNDLLTQQNQQLSQQLAEARESLAEQTTRAVEIERRANDLKDELRVAHEETAAVRQELSQSRISHLAELDQQKGVAAEQIERLNENLVTARARLESVTEQAEERQMALGDTQVKLAQAQAQAEAANEELVRVRAALDVKQQQADGLQLQVATLGAQHAELQRSHTTLQADAEKWRQAADENSRELAKTTGGLQEVLRQNSELMTRLSPTKSRHSSATEKPSAGKPDEPK</sequence>
<evidence type="ECO:0000256" key="2">
    <source>
        <dbReference type="SAM" id="MobiDB-lite"/>
    </source>
</evidence>
<dbReference type="RefSeq" id="WP_023662977.1">
    <property type="nucleotide sequence ID" value="NZ_CP039372.1"/>
</dbReference>
<dbReference type="InterPro" id="IPR021104">
    <property type="entry name" value="KfrA_DNA-bd_N"/>
</dbReference>
<feature type="compositionally biased region" description="Polar residues" evidence="2">
    <location>
        <begin position="337"/>
        <end position="350"/>
    </location>
</feature>
<dbReference type="Pfam" id="PF11740">
    <property type="entry name" value="KfrA_N"/>
    <property type="match status" value="1"/>
</dbReference>
<feature type="region of interest" description="Disordered" evidence="2">
    <location>
        <begin position="319"/>
        <end position="370"/>
    </location>
</feature>
<dbReference type="Proteomes" id="UP000298551">
    <property type="component" value="Plasmid pPp1290"/>
</dbReference>
<feature type="coiled-coil region" evidence="1">
    <location>
        <begin position="136"/>
        <end position="283"/>
    </location>
</feature>
<keyword evidence="4" id="KW-0614">Plasmid</keyword>
<proteinExistence type="predicted"/>
<feature type="domain" description="KfrA N-terminal DNA-binding" evidence="3">
    <location>
        <begin position="18"/>
        <end position="126"/>
    </location>
</feature>
<geneLocation type="plasmid" evidence="5">
    <name>ppp1290</name>
</geneLocation>
<evidence type="ECO:0000313" key="5">
    <source>
        <dbReference type="Proteomes" id="UP000298551"/>
    </source>
</evidence>
<dbReference type="AlphaFoldDB" id="A0A4D6XHS5"/>
<keyword evidence="1" id="KW-0175">Coiled coil</keyword>
<gene>
    <name evidence="4" type="ORF">E6B08_30470</name>
</gene>
<evidence type="ECO:0000313" key="4">
    <source>
        <dbReference type="EMBL" id="QCI15643.1"/>
    </source>
</evidence>
<evidence type="ECO:0000259" key="3">
    <source>
        <dbReference type="Pfam" id="PF11740"/>
    </source>
</evidence>
<reference evidence="5" key="1">
    <citation type="submission" date="2019-04" db="EMBL/GenBank/DDBJ databases">
        <title>Genome sequence of Pseudomonas putida 1290, an auxin catabolizing strain.</title>
        <authorList>
            <person name="Laird T.S."/>
            <person name="Leveau J.H.J."/>
        </authorList>
    </citation>
    <scope>NUCLEOTIDE SEQUENCE [LARGE SCALE GENOMIC DNA]</scope>
    <source>
        <strain evidence="5">1290</strain>
        <plasmid evidence="5">ppp1290</plasmid>
    </source>
</reference>
<organism evidence="4 5">
    <name type="scientific">Pseudomonas putida</name>
    <name type="common">Arthrobacter siderocapsulatus</name>
    <dbReference type="NCBI Taxonomy" id="303"/>
    <lineage>
        <taxon>Bacteria</taxon>
        <taxon>Pseudomonadati</taxon>
        <taxon>Pseudomonadota</taxon>
        <taxon>Gammaproteobacteria</taxon>
        <taxon>Pseudomonadales</taxon>
        <taxon>Pseudomonadaceae</taxon>
        <taxon>Pseudomonas</taxon>
    </lineage>
</organism>
<dbReference type="OrthoDB" id="7030580at2"/>
<name>A0A4D6XHS5_PSEPU</name>
<accession>A0A4D6XHS5</accession>